<dbReference type="SUPFAM" id="SSF88659">
    <property type="entry name" value="Sigma3 and sigma4 domains of RNA polymerase sigma factors"/>
    <property type="match status" value="1"/>
</dbReference>
<dbReference type="InterPro" id="IPR014284">
    <property type="entry name" value="RNA_pol_sigma-70_dom"/>
</dbReference>
<dbReference type="RefSeq" id="WP_344775602.1">
    <property type="nucleotide sequence ID" value="NZ_BAABBX010000013.1"/>
</dbReference>
<evidence type="ECO:0000256" key="2">
    <source>
        <dbReference type="ARBA" id="ARBA00023082"/>
    </source>
</evidence>
<keyword evidence="1" id="KW-0805">Transcription regulation</keyword>
<dbReference type="Gene3D" id="1.10.10.10">
    <property type="entry name" value="Winged helix-like DNA-binding domain superfamily/Winged helix DNA-binding domain"/>
    <property type="match status" value="1"/>
</dbReference>
<organism evidence="7 8">
    <name type="scientific">Gryllotalpicola kribbensis</name>
    <dbReference type="NCBI Taxonomy" id="993084"/>
    <lineage>
        <taxon>Bacteria</taxon>
        <taxon>Bacillati</taxon>
        <taxon>Actinomycetota</taxon>
        <taxon>Actinomycetes</taxon>
        <taxon>Micrococcales</taxon>
        <taxon>Microbacteriaceae</taxon>
        <taxon>Gryllotalpicola</taxon>
    </lineage>
</organism>
<feature type="domain" description="RNA polymerase sigma-70 region 4" evidence="6">
    <location>
        <begin position="164"/>
        <end position="217"/>
    </location>
</feature>
<keyword evidence="3" id="KW-0238">DNA-binding</keyword>
<accession>A0ABP8ART4</accession>
<protein>
    <recommendedName>
        <fullName evidence="9">Sigma-70 family RNA polymerase sigma factor</fullName>
    </recommendedName>
</protein>
<keyword evidence="2" id="KW-0731">Sigma factor</keyword>
<dbReference type="SUPFAM" id="SSF88946">
    <property type="entry name" value="Sigma2 domain of RNA polymerase sigma factors"/>
    <property type="match status" value="1"/>
</dbReference>
<dbReference type="Pfam" id="PF04542">
    <property type="entry name" value="Sigma70_r2"/>
    <property type="match status" value="1"/>
</dbReference>
<dbReference type="Pfam" id="PF04545">
    <property type="entry name" value="Sigma70_r4"/>
    <property type="match status" value="1"/>
</dbReference>
<evidence type="ECO:0000256" key="1">
    <source>
        <dbReference type="ARBA" id="ARBA00023015"/>
    </source>
</evidence>
<evidence type="ECO:0008006" key="9">
    <source>
        <dbReference type="Google" id="ProtNLM"/>
    </source>
</evidence>
<evidence type="ECO:0000259" key="5">
    <source>
        <dbReference type="Pfam" id="PF04542"/>
    </source>
</evidence>
<proteinExistence type="predicted"/>
<dbReference type="PRINTS" id="PR00046">
    <property type="entry name" value="SIGMA70FCT"/>
</dbReference>
<dbReference type="InterPro" id="IPR013324">
    <property type="entry name" value="RNA_pol_sigma_r3/r4-like"/>
</dbReference>
<dbReference type="NCBIfam" id="TIGR02937">
    <property type="entry name" value="sigma70-ECF"/>
    <property type="match status" value="1"/>
</dbReference>
<dbReference type="Gene3D" id="1.10.1740.10">
    <property type="match status" value="1"/>
</dbReference>
<dbReference type="InterPro" id="IPR007630">
    <property type="entry name" value="RNA_pol_sigma70_r4"/>
</dbReference>
<evidence type="ECO:0000313" key="8">
    <source>
        <dbReference type="Proteomes" id="UP001500213"/>
    </source>
</evidence>
<feature type="domain" description="RNA polymerase sigma-70 region 2" evidence="5">
    <location>
        <begin position="13"/>
        <end position="77"/>
    </location>
</feature>
<dbReference type="Proteomes" id="UP001500213">
    <property type="component" value="Unassembled WGS sequence"/>
</dbReference>
<reference evidence="8" key="1">
    <citation type="journal article" date="2019" name="Int. J. Syst. Evol. Microbiol.">
        <title>The Global Catalogue of Microorganisms (GCM) 10K type strain sequencing project: providing services to taxonomists for standard genome sequencing and annotation.</title>
        <authorList>
            <consortium name="The Broad Institute Genomics Platform"/>
            <consortium name="The Broad Institute Genome Sequencing Center for Infectious Disease"/>
            <person name="Wu L."/>
            <person name="Ma J."/>
        </authorList>
    </citation>
    <scope>NUCLEOTIDE SEQUENCE [LARGE SCALE GENOMIC DNA]</scope>
    <source>
        <strain evidence="8">JCM 17593</strain>
    </source>
</reference>
<keyword evidence="8" id="KW-1185">Reference proteome</keyword>
<sequence length="218" mass="23662">MSLRPEHLALISSTAHYARSLAHRYARSTVTIDDLLQEGWIALAEAAESFDPERGVSFATYARRYLIGAYTDLLRRTGFAMSIPEDAYNAAVRANRADEHAEGNGRLAQYAMAAARSTDERIGEGDATLGETIAAPGRPFEETVDDRLDSEARRSDAQLRLAPLLARLTERERLVYVAVHSLAGAVCGPSQAEIAAYVGVTQGAVSKIAERADKKVRG</sequence>
<evidence type="ECO:0000256" key="4">
    <source>
        <dbReference type="ARBA" id="ARBA00023163"/>
    </source>
</evidence>
<dbReference type="InterPro" id="IPR000943">
    <property type="entry name" value="RNA_pol_sigma70"/>
</dbReference>
<evidence type="ECO:0000259" key="6">
    <source>
        <dbReference type="Pfam" id="PF04545"/>
    </source>
</evidence>
<gene>
    <name evidence="7" type="ORF">GCM10022288_15750</name>
</gene>
<dbReference type="PANTHER" id="PTHR30385">
    <property type="entry name" value="SIGMA FACTOR F FLAGELLAR"/>
    <property type="match status" value="1"/>
</dbReference>
<keyword evidence="4" id="KW-0804">Transcription</keyword>
<evidence type="ECO:0000256" key="3">
    <source>
        <dbReference type="ARBA" id="ARBA00023125"/>
    </source>
</evidence>
<evidence type="ECO:0000313" key="7">
    <source>
        <dbReference type="EMBL" id="GAA4188849.1"/>
    </source>
</evidence>
<dbReference type="InterPro" id="IPR036388">
    <property type="entry name" value="WH-like_DNA-bd_sf"/>
</dbReference>
<dbReference type="EMBL" id="BAABBX010000013">
    <property type="protein sequence ID" value="GAA4188849.1"/>
    <property type="molecule type" value="Genomic_DNA"/>
</dbReference>
<comment type="caution">
    <text evidence="7">The sequence shown here is derived from an EMBL/GenBank/DDBJ whole genome shotgun (WGS) entry which is preliminary data.</text>
</comment>
<name>A0ABP8ART4_9MICO</name>
<dbReference type="InterPro" id="IPR007627">
    <property type="entry name" value="RNA_pol_sigma70_r2"/>
</dbReference>
<dbReference type="InterPro" id="IPR013325">
    <property type="entry name" value="RNA_pol_sigma_r2"/>
</dbReference>